<proteinExistence type="inferred from homology"/>
<feature type="region of interest" description="Disordered" evidence="9">
    <location>
        <begin position="475"/>
        <end position="502"/>
    </location>
</feature>
<dbReference type="SUPFAM" id="SSF48726">
    <property type="entry name" value="Immunoglobulin"/>
    <property type="match status" value="4"/>
</dbReference>
<dbReference type="GO" id="GO:0030100">
    <property type="term" value="P:regulation of endocytosis"/>
    <property type="evidence" value="ECO:0007669"/>
    <property type="project" value="Ensembl"/>
</dbReference>
<keyword evidence="5 10" id="KW-1133">Transmembrane helix</keyword>
<evidence type="ECO:0000256" key="3">
    <source>
        <dbReference type="ARBA" id="ARBA00022734"/>
    </source>
</evidence>
<dbReference type="AlphaFoldDB" id="A0A8C8VTZ8"/>
<keyword evidence="3" id="KW-0430">Lectin</keyword>
<organism evidence="12 13">
    <name type="scientific">Peromyscus maniculatus bairdii</name>
    <name type="common">Prairie deer mouse</name>
    <dbReference type="NCBI Taxonomy" id="230844"/>
    <lineage>
        <taxon>Eukaryota</taxon>
        <taxon>Metazoa</taxon>
        <taxon>Chordata</taxon>
        <taxon>Craniata</taxon>
        <taxon>Vertebrata</taxon>
        <taxon>Euteleostomi</taxon>
        <taxon>Mammalia</taxon>
        <taxon>Eutheria</taxon>
        <taxon>Euarchontoglires</taxon>
        <taxon>Glires</taxon>
        <taxon>Rodentia</taxon>
        <taxon>Myomorpha</taxon>
        <taxon>Muroidea</taxon>
        <taxon>Cricetidae</taxon>
        <taxon>Neotominae</taxon>
        <taxon>Peromyscus</taxon>
    </lineage>
</organism>
<dbReference type="Proteomes" id="UP000694547">
    <property type="component" value="Chromosome 1"/>
</dbReference>
<dbReference type="GeneTree" id="ENSGT01150000286907"/>
<dbReference type="GO" id="GO:0005886">
    <property type="term" value="C:plasma membrane"/>
    <property type="evidence" value="ECO:0007669"/>
    <property type="project" value="TreeGrafter"/>
</dbReference>
<dbReference type="PANTHER" id="PTHR12035:SF132">
    <property type="entry name" value="MYELOID CELL SURFACE ANTIGEN CD33"/>
    <property type="match status" value="1"/>
</dbReference>
<dbReference type="InterPro" id="IPR013783">
    <property type="entry name" value="Ig-like_fold"/>
</dbReference>
<keyword evidence="2 10" id="KW-0812">Transmembrane</keyword>
<dbReference type="InterPro" id="IPR013106">
    <property type="entry name" value="Ig_V-set"/>
</dbReference>
<accession>A0A8C8VTZ8</accession>
<dbReference type="GO" id="GO:0005764">
    <property type="term" value="C:lysosome"/>
    <property type="evidence" value="ECO:0007669"/>
    <property type="project" value="Ensembl"/>
</dbReference>
<dbReference type="InterPro" id="IPR003598">
    <property type="entry name" value="Ig_sub2"/>
</dbReference>
<evidence type="ECO:0000256" key="7">
    <source>
        <dbReference type="ARBA" id="ARBA00023319"/>
    </source>
</evidence>
<name>A0A8C8VTZ8_PERMB</name>
<dbReference type="PANTHER" id="PTHR12035">
    <property type="entry name" value="SIALIC ACID BINDING IMMUNOGLOBULIN-LIKE LECTIN"/>
    <property type="match status" value="1"/>
</dbReference>
<feature type="transmembrane region" description="Helical" evidence="10">
    <location>
        <begin position="412"/>
        <end position="433"/>
    </location>
</feature>
<comment type="similarity">
    <text evidence="8">Belongs to the immunoglobulin superfamily. SIGLEC (sialic acid binding Ig-like lectin) family.</text>
</comment>
<evidence type="ECO:0000256" key="5">
    <source>
        <dbReference type="ARBA" id="ARBA00022989"/>
    </source>
</evidence>
<feature type="domain" description="Ig-like" evidence="11">
    <location>
        <begin position="115"/>
        <end position="202"/>
    </location>
</feature>
<dbReference type="Gene3D" id="2.60.40.10">
    <property type="entry name" value="Immunoglobulins"/>
    <property type="match status" value="3"/>
</dbReference>
<reference evidence="12" key="3">
    <citation type="submission" date="2025-09" db="UniProtKB">
        <authorList>
            <consortium name="Ensembl"/>
        </authorList>
    </citation>
    <scope>IDENTIFICATION</scope>
</reference>
<dbReference type="SMART" id="SM00408">
    <property type="entry name" value="IGc2"/>
    <property type="match status" value="1"/>
</dbReference>
<dbReference type="GO" id="GO:0033691">
    <property type="term" value="F:sialic acid binding"/>
    <property type="evidence" value="ECO:0007669"/>
    <property type="project" value="Ensembl"/>
</dbReference>
<feature type="compositionally biased region" description="Polar residues" evidence="9">
    <location>
        <begin position="478"/>
        <end position="487"/>
    </location>
</feature>
<dbReference type="Ensembl" id="ENSPEMT00000012372.2">
    <property type="protein sequence ID" value="ENSPEMP00000008221.2"/>
    <property type="gene ID" value="ENSPEMG00000009928.2"/>
</dbReference>
<dbReference type="InterPro" id="IPR051036">
    <property type="entry name" value="SIGLEC"/>
</dbReference>
<evidence type="ECO:0000256" key="1">
    <source>
        <dbReference type="ARBA" id="ARBA00004479"/>
    </source>
</evidence>
<evidence type="ECO:0000313" key="13">
    <source>
        <dbReference type="Proteomes" id="UP000694547"/>
    </source>
</evidence>
<keyword evidence="4" id="KW-0130">Cell adhesion</keyword>
<keyword evidence="6 10" id="KW-0472">Membrane</keyword>
<sequence length="540" mass="58940">NSVMVQEGLCVFVSCQVRYPPSSSTVFGYWFQEGANLNRDSPVATNDPNRSVQKEAQGRFHLMGRPNTQNCSLEIRDAKRSDTQVYFFRLDGAGNVKYSFGNTLSVRVTALTETPNFQVIPTLVSGTSTQLICSLPWACEQGTPPIFSWMSPALTSLGPRTTLSSELNLIPRPQDHGTNITCQVTFPGVGVTVERTEQLVVTYAPQKLIIRASWGDDTEPQVLHSGSSLHIQEGESLSLVCVADSNPPAVLSWERLTERPLQLSTEELQMPRVELEDHGKYVCRAQNNLGAQEASVNLSVRSLLQLLAPSCSWEAEGLHCSCSCRAWPTPSLRWRLGEGLLEGNSSNVSFRVTSSSTGPWANSNLSLSMEFSASHRLSCEAWNDNGVQSATILLLPGQEVTKETSTGVVQGAIGGAGLMALLALCFCLIYFIMKFLRKKSALKVASVEDNHPAKSPGSIINGSSMTSSRVSLRYPNQGHLNASGSPNQKEKPPLSAAPHTLEDEPELHYASLSFQGLAPRRPQNTEPIKSDYAELKLRKC</sequence>
<dbReference type="SMART" id="SM00409">
    <property type="entry name" value="IG"/>
    <property type="match status" value="2"/>
</dbReference>
<evidence type="ECO:0000256" key="6">
    <source>
        <dbReference type="ARBA" id="ARBA00023136"/>
    </source>
</evidence>
<dbReference type="PROSITE" id="PS50835">
    <property type="entry name" value="IG_LIKE"/>
    <property type="match status" value="2"/>
</dbReference>
<protein>
    <submittedName>
        <fullName evidence="12">Sialic acid binding Ig-like lectin F</fullName>
    </submittedName>
</protein>
<keyword evidence="13" id="KW-1185">Reference proteome</keyword>
<dbReference type="InterPro" id="IPR013098">
    <property type="entry name" value="Ig_I-set"/>
</dbReference>
<keyword evidence="7" id="KW-0393">Immunoglobulin domain</keyword>
<dbReference type="InterPro" id="IPR036179">
    <property type="entry name" value="Ig-like_dom_sf"/>
</dbReference>
<evidence type="ECO:0000256" key="10">
    <source>
        <dbReference type="SAM" id="Phobius"/>
    </source>
</evidence>
<evidence type="ECO:0000256" key="9">
    <source>
        <dbReference type="SAM" id="MobiDB-lite"/>
    </source>
</evidence>
<evidence type="ECO:0000259" key="11">
    <source>
        <dbReference type="PROSITE" id="PS50835"/>
    </source>
</evidence>
<dbReference type="Pfam" id="PF07686">
    <property type="entry name" value="V-set"/>
    <property type="match status" value="1"/>
</dbReference>
<feature type="domain" description="Ig-like" evidence="11">
    <location>
        <begin position="220"/>
        <end position="299"/>
    </location>
</feature>
<reference evidence="12 13" key="1">
    <citation type="submission" date="2018-10" db="EMBL/GenBank/DDBJ databases">
        <title>Improved assembly of the deer mouse Peromyscus maniculatus genome.</title>
        <authorList>
            <person name="Lassance J.-M."/>
            <person name="Hoekstra H.E."/>
        </authorList>
    </citation>
    <scope>NUCLEOTIDE SEQUENCE [LARGE SCALE GENOMIC DNA]</scope>
</reference>
<reference evidence="12" key="2">
    <citation type="submission" date="2025-08" db="UniProtKB">
        <authorList>
            <consortium name="Ensembl"/>
        </authorList>
    </citation>
    <scope>IDENTIFICATION</scope>
</reference>
<dbReference type="InterPro" id="IPR007110">
    <property type="entry name" value="Ig-like_dom"/>
</dbReference>
<comment type="subcellular location">
    <subcellularLocation>
        <location evidence="1">Membrane</location>
        <topology evidence="1">Single-pass type I membrane protein</topology>
    </subcellularLocation>
</comment>
<evidence type="ECO:0000313" key="12">
    <source>
        <dbReference type="Ensembl" id="ENSPEMP00000008221.2"/>
    </source>
</evidence>
<dbReference type="GO" id="GO:0048029">
    <property type="term" value="F:monosaccharide binding"/>
    <property type="evidence" value="ECO:0007669"/>
    <property type="project" value="Ensembl"/>
</dbReference>
<dbReference type="GO" id="GO:0007155">
    <property type="term" value="P:cell adhesion"/>
    <property type="evidence" value="ECO:0007669"/>
    <property type="project" value="UniProtKB-KW"/>
</dbReference>
<evidence type="ECO:0000256" key="2">
    <source>
        <dbReference type="ARBA" id="ARBA00022692"/>
    </source>
</evidence>
<dbReference type="InterPro" id="IPR003599">
    <property type="entry name" value="Ig_sub"/>
</dbReference>
<evidence type="ECO:0000256" key="4">
    <source>
        <dbReference type="ARBA" id="ARBA00022889"/>
    </source>
</evidence>
<evidence type="ECO:0000256" key="8">
    <source>
        <dbReference type="ARBA" id="ARBA00038361"/>
    </source>
</evidence>
<dbReference type="Pfam" id="PF07679">
    <property type="entry name" value="I-set"/>
    <property type="match status" value="1"/>
</dbReference>